<feature type="compositionally biased region" description="Low complexity" evidence="10">
    <location>
        <begin position="12"/>
        <end position="23"/>
    </location>
</feature>
<dbReference type="Pfam" id="PF01956">
    <property type="entry name" value="EMC3_TMCO1"/>
    <property type="match status" value="1"/>
</dbReference>
<dbReference type="SMART" id="SM00129">
    <property type="entry name" value="KISc"/>
    <property type="match status" value="1"/>
</dbReference>
<sequence>HPAAAAPPPRPARGGPPRAARAADPTALGRPAACHDPAGPPHPGLRAAADRVFFVVVLMSALRSSLMSIFKTENKVDLKEVKTNQMLTRCRMLKVHANMLRDQAYKSRRAYFIKKDQGVLVKNPPKTKDPMDALQAAQDPSMMMGMMKNQMLFMVSQGVLGYWVSHQFHGFLVAKTPFPLTFRVKNMLQRGVEVAALEAGYVSALSWYFFVQISSYPLIAFIQSLINRDVEAEGDPMSMMMGGMGGGASPMGGGPDMAKIYKQESEGLEILNYEFALDNIETELWRKWRQDSGNIKVCVRVRPFIKQELNGERRQEGDPDLECCIGVSAKTSLDIWKDGDRSTRRSYEFDRVYWSHRPDHALYATQETLQAELGDDILTNAIDGFNNCIFAYGQTGSGKSYSVLGGPGQERGLLPRVVEGLFEHTGRLDASTTVCVSVSFLEIYNEKARDLLVDDNGVESSQKLEVKQHPLLGVIVPGLTEAPVENSKEVTDLIEYGSKLRHVGETSMNAESSRSHCVFIFRTSLKDEATEETKRSQTNLVDLAGSERAKRTKAEGSRLREGANINQSLSVLARVISSLAEGKAKSAPFRESKLTYLLKESLSGNSKTIMMAALSPSNWDYEETMSTLKFAQSVKLVRTSARQNKANDQSIEKQLRAEADKLREQLQQLAEQAGDPCQQQLERAQRKLEEQEALLRRYAPGGWEALVEKTEQLRRTAVARVNGDAVMDPKLKAFVAEFYNGTPQSASVSATATARTPPAAMRSSPPTPARTGRRRRAATTRTRRATTTRWCCCPCRAAAKAPRGTRRRGRAAAGAASGRGVRAWQGRRRAPGARS</sequence>
<keyword evidence="3" id="KW-0493">Microtubule</keyword>
<feature type="compositionally biased region" description="Pro residues" evidence="10">
    <location>
        <begin position="1"/>
        <end position="11"/>
    </location>
</feature>
<accession>A0ABN9X7I5</accession>
<keyword evidence="4" id="KW-1133">Transmembrane helix</keyword>
<keyword evidence="2" id="KW-0812">Transmembrane</keyword>
<dbReference type="Pfam" id="PF00225">
    <property type="entry name" value="Kinesin"/>
    <property type="match status" value="1"/>
</dbReference>
<dbReference type="SUPFAM" id="SSF52540">
    <property type="entry name" value="P-loop containing nucleoside triphosphate hydrolases"/>
    <property type="match status" value="1"/>
</dbReference>
<proteinExistence type="inferred from homology"/>
<feature type="region of interest" description="Disordered" evidence="10">
    <location>
        <begin position="801"/>
        <end position="835"/>
    </location>
</feature>
<evidence type="ECO:0000256" key="2">
    <source>
        <dbReference type="ARBA" id="ARBA00022692"/>
    </source>
</evidence>
<feature type="compositionally biased region" description="Basic residues" evidence="10">
    <location>
        <begin position="825"/>
        <end position="835"/>
    </location>
</feature>
<keyword evidence="5 9" id="KW-0175">Coiled coil</keyword>
<gene>
    <name evidence="12" type="ORF">PCOR1329_LOCUS74162</name>
</gene>
<dbReference type="PANTHER" id="PTHR47968">
    <property type="entry name" value="CENTROMERE PROTEIN E"/>
    <property type="match status" value="1"/>
</dbReference>
<evidence type="ECO:0000256" key="8">
    <source>
        <dbReference type="PROSITE-ProRule" id="PRU00283"/>
    </source>
</evidence>
<evidence type="ECO:0000256" key="10">
    <source>
        <dbReference type="SAM" id="MobiDB-lite"/>
    </source>
</evidence>
<comment type="similarity">
    <text evidence="8">Belongs to the TRAFAC class myosin-kinesin ATPase superfamily. Kinesin family.</text>
</comment>
<protein>
    <recommendedName>
        <fullName evidence="11">Kinesin motor domain-containing protein</fullName>
    </recommendedName>
</protein>
<keyword evidence="7 8" id="KW-0505">Motor protein</keyword>
<comment type="caution">
    <text evidence="12">The sequence shown here is derived from an EMBL/GenBank/DDBJ whole genome shotgun (WGS) entry which is preliminary data.</text>
</comment>
<feature type="compositionally biased region" description="Basic residues" evidence="10">
    <location>
        <begin position="771"/>
        <end position="783"/>
    </location>
</feature>
<dbReference type="PANTHER" id="PTHR47968:SF36">
    <property type="entry name" value="KINESIN HEAVY CHAIN ISOFORM X1"/>
    <property type="match status" value="1"/>
</dbReference>
<feature type="region of interest" description="Disordered" evidence="10">
    <location>
        <begin position="1"/>
        <end position="42"/>
    </location>
</feature>
<evidence type="ECO:0000256" key="6">
    <source>
        <dbReference type="ARBA" id="ARBA00023136"/>
    </source>
</evidence>
<feature type="coiled-coil region" evidence="9">
    <location>
        <begin position="645"/>
        <end position="672"/>
    </location>
</feature>
<evidence type="ECO:0000259" key="11">
    <source>
        <dbReference type="PROSITE" id="PS50067"/>
    </source>
</evidence>
<feature type="non-terminal residue" evidence="12">
    <location>
        <position position="1"/>
    </location>
</feature>
<feature type="domain" description="Kinesin motor" evidence="11">
    <location>
        <begin position="294"/>
        <end position="637"/>
    </location>
</feature>
<feature type="region of interest" description="Disordered" evidence="10">
    <location>
        <begin position="744"/>
        <end position="783"/>
    </location>
</feature>
<evidence type="ECO:0000256" key="7">
    <source>
        <dbReference type="ARBA" id="ARBA00023175"/>
    </source>
</evidence>
<dbReference type="InterPro" id="IPR027417">
    <property type="entry name" value="P-loop_NTPase"/>
</dbReference>
<dbReference type="InterPro" id="IPR001752">
    <property type="entry name" value="Kinesin_motor_dom"/>
</dbReference>
<evidence type="ECO:0000256" key="9">
    <source>
        <dbReference type="SAM" id="Coils"/>
    </source>
</evidence>
<dbReference type="InterPro" id="IPR002809">
    <property type="entry name" value="EMC3/TMCO1"/>
</dbReference>
<feature type="compositionally biased region" description="Low complexity" evidence="10">
    <location>
        <begin position="744"/>
        <end position="760"/>
    </location>
</feature>
<comment type="subcellular location">
    <subcellularLocation>
        <location evidence="1">Membrane</location>
        <topology evidence="1">Multi-pass membrane protein</topology>
    </subcellularLocation>
</comment>
<dbReference type="EMBL" id="CAUYUJ010020034">
    <property type="protein sequence ID" value="CAK0895410.1"/>
    <property type="molecule type" value="Genomic_DNA"/>
</dbReference>
<evidence type="ECO:0000256" key="1">
    <source>
        <dbReference type="ARBA" id="ARBA00004141"/>
    </source>
</evidence>
<dbReference type="Proteomes" id="UP001189429">
    <property type="component" value="Unassembled WGS sequence"/>
</dbReference>
<feature type="compositionally biased region" description="Low complexity" evidence="10">
    <location>
        <begin position="811"/>
        <end position="823"/>
    </location>
</feature>
<evidence type="ECO:0000313" key="13">
    <source>
        <dbReference type="Proteomes" id="UP001189429"/>
    </source>
</evidence>
<dbReference type="InterPro" id="IPR027640">
    <property type="entry name" value="Kinesin-like_fam"/>
</dbReference>
<feature type="binding site" evidence="8">
    <location>
        <begin position="393"/>
        <end position="400"/>
    </location>
    <ligand>
        <name>ATP</name>
        <dbReference type="ChEBI" id="CHEBI:30616"/>
    </ligand>
</feature>
<dbReference type="PRINTS" id="PR00380">
    <property type="entry name" value="KINESINHEAVY"/>
</dbReference>
<name>A0ABN9X7I5_9DINO</name>
<keyword evidence="6" id="KW-0472">Membrane</keyword>
<evidence type="ECO:0000256" key="3">
    <source>
        <dbReference type="ARBA" id="ARBA00022701"/>
    </source>
</evidence>
<dbReference type="PROSITE" id="PS50067">
    <property type="entry name" value="KINESIN_MOTOR_2"/>
    <property type="match status" value="1"/>
</dbReference>
<reference evidence="12" key="1">
    <citation type="submission" date="2023-10" db="EMBL/GenBank/DDBJ databases">
        <authorList>
            <person name="Chen Y."/>
            <person name="Shah S."/>
            <person name="Dougan E. K."/>
            <person name="Thang M."/>
            <person name="Chan C."/>
        </authorList>
    </citation>
    <scope>NUCLEOTIDE SEQUENCE [LARGE SCALE GENOMIC DNA]</scope>
</reference>
<keyword evidence="13" id="KW-1185">Reference proteome</keyword>
<evidence type="ECO:0000256" key="4">
    <source>
        <dbReference type="ARBA" id="ARBA00022989"/>
    </source>
</evidence>
<evidence type="ECO:0000313" key="12">
    <source>
        <dbReference type="EMBL" id="CAK0895410.1"/>
    </source>
</evidence>
<dbReference type="Gene3D" id="3.40.850.10">
    <property type="entry name" value="Kinesin motor domain"/>
    <property type="match status" value="1"/>
</dbReference>
<dbReference type="InterPro" id="IPR036961">
    <property type="entry name" value="Kinesin_motor_dom_sf"/>
</dbReference>
<evidence type="ECO:0000256" key="5">
    <source>
        <dbReference type="ARBA" id="ARBA00023054"/>
    </source>
</evidence>
<organism evidence="12 13">
    <name type="scientific">Prorocentrum cordatum</name>
    <dbReference type="NCBI Taxonomy" id="2364126"/>
    <lineage>
        <taxon>Eukaryota</taxon>
        <taxon>Sar</taxon>
        <taxon>Alveolata</taxon>
        <taxon>Dinophyceae</taxon>
        <taxon>Prorocentrales</taxon>
        <taxon>Prorocentraceae</taxon>
        <taxon>Prorocentrum</taxon>
    </lineage>
</organism>
<keyword evidence="8" id="KW-0067">ATP-binding</keyword>
<dbReference type="SMART" id="SM01415">
    <property type="entry name" value="DUF106"/>
    <property type="match status" value="1"/>
</dbReference>
<keyword evidence="8" id="KW-0547">Nucleotide-binding</keyword>